<comment type="caution">
    <text evidence="3">The sequence shown here is derived from an EMBL/GenBank/DDBJ whole genome shotgun (WGS) entry which is preliminary data.</text>
</comment>
<name>A0ABP9Y6E0_9FUNG</name>
<evidence type="ECO:0000313" key="4">
    <source>
        <dbReference type="Proteomes" id="UP001476247"/>
    </source>
</evidence>
<accession>A0ABP9Y6E0</accession>
<protein>
    <recommendedName>
        <fullName evidence="2">Myb-like domain-containing protein</fullName>
    </recommendedName>
</protein>
<feature type="compositionally biased region" description="Basic and acidic residues" evidence="1">
    <location>
        <begin position="21"/>
        <end position="30"/>
    </location>
</feature>
<feature type="compositionally biased region" description="Acidic residues" evidence="1">
    <location>
        <begin position="250"/>
        <end position="266"/>
    </location>
</feature>
<feature type="region of interest" description="Disordered" evidence="1">
    <location>
        <begin position="222"/>
        <end position="304"/>
    </location>
</feature>
<dbReference type="CDD" id="cd00167">
    <property type="entry name" value="SANT"/>
    <property type="match status" value="1"/>
</dbReference>
<dbReference type="EMBL" id="BAABUJ010000023">
    <property type="protein sequence ID" value="GAA5802531.1"/>
    <property type="molecule type" value="Genomic_DNA"/>
</dbReference>
<gene>
    <name evidence="3" type="ORF">HPULCUR_007998</name>
</gene>
<evidence type="ECO:0000313" key="3">
    <source>
        <dbReference type="EMBL" id="GAA5802531.1"/>
    </source>
</evidence>
<evidence type="ECO:0000259" key="2">
    <source>
        <dbReference type="PROSITE" id="PS50090"/>
    </source>
</evidence>
<dbReference type="PROSITE" id="PS50090">
    <property type="entry name" value="MYB_LIKE"/>
    <property type="match status" value="1"/>
</dbReference>
<feature type="compositionally biased region" description="Basic and acidic residues" evidence="1">
    <location>
        <begin position="293"/>
        <end position="304"/>
    </location>
</feature>
<dbReference type="SUPFAM" id="SSF46689">
    <property type="entry name" value="Homeodomain-like"/>
    <property type="match status" value="1"/>
</dbReference>
<reference evidence="3 4" key="1">
    <citation type="submission" date="2024-04" db="EMBL/GenBank/DDBJ databases">
        <title>genome sequences of Mucor flavus KT1a and Helicostylum pulchrum KT1b strains isolation_sourced from the surface of a dry-aged beef.</title>
        <authorList>
            <person name="Toyotome T."/>
            <person name="Hosono M."/>
            <person name="Torimaru M."/>
            <person name="Fukuda K."/>
            <person name="Mikami N."/>
        </authorList>
    </citation>
    <scope>NUCLEOTIDE SEQUENCE [LARGE SCALE GENOMIC DNA]</scope>
    <source>
        <strain evidence="3 4">KT1b</strain>
    </source>
</reference>
<feature type="region of interest" description="Disordered" evidence="1">
    <location>
        <begin position="20"/>
        <end position="41"/>
    </location>
</feature>
<feature type="region of interest" description="Disordered" evidence="1">
    <location>
        <begin position="138"/>
        <end position="158"/>
    </location>
</feature>
<feature type="domain" description="Myb-like" evidence="2">
    <location>
        <begin position="295"/>
        <end position="351"/>
    </location>
</feature>
<keyword evidence="4" id="KW-1185">Reference proteome</keyword>
<sequence length="362" mass="41198">MSDLTKDTQKNSAIQGLLALRDCDSGDSPKSDSNSILTTPELHPNANPNLILQSNYCIPPPFDSSINPRFNQEMNRLPKLSYVSSQSMKPLENRAYYHHQDFNYARRSNQLIYSPQKSKQKVTLPPIKDMIAQYPLSHHHQRRSSTNVLPPPSPRAGFSGRHVRALATHPYARKNSVISLALLNQHNKSQTPEHGLLNLQSSLRDHQNLAYQNDPDSFFDCLKQPCRPEFENEPTTTKEHESQSNTDSVETQETESDNDDDDDDDGSVYKPSSSSSGYTPTTQIKKVAASESKGNRHSEKPRWTTKEKKELFEAVVRHKSLDIMATFDWNAIGNDIGRVDKACKDQWRRGILKMFREYICKL</sequence>
<proteinExistence type="predicted"/>
<evidence type="ECO:0000256" key="1">
    <source>
        <dbReference type="SAM" id="MobiDB-lite"/>
    </source>
</evidence>
<dbReference type="Proteomes" id="UP001476247">
    <property type="component" value="Unassembled WGS sequence"/>
</dbReference>
<dbReference type="Gene3D" id="1.10.10.60">
    <property type="entry name" value="Homeodomain-like"/>
    <property type="match status" value="1"/>
</dbReference>
<organism evidence="3 4">
    <name type="scientific">Helicostylum pulchrum</name>
    <dbReference type="NCBI Taxonomy" id="562976"/>
    <lineage>
        <taxon>Eukaryota</taxon>
        <taxon>Fungi</taxon>
        <taxon>Fungi incertae sedis</taxon>
        <taxon>Mucoromycota</taxon>
        <taxon>Mucoromycotina</taxon>
        <taxon>Mucoromycetes</taxon>
        <taxon>Mucorales</taxon>
        <taxon>Mucorineae</taxon>
        <taxon>Mucoraceae</taxon>
        <taxon>Helicostylum</taxon>
    </lineage>
</organism>
<dbReference type="InterPro" id="IPR001005">
    <property type="entry name" value="SANT/Myb"/>
</dbReference>
<dbReference type="InterPro" id="IPR009057">
    <property type="entry name" value="Homeodomain-like_sf"/>
</dbReference>
<feature type="compositionally biased region" description="Basic and acidic residues" evidence="1">
    <location>
        <begin position="226"/>
        <end position="242"/>
    </location>
</feature>